<dbReference type="RefSeq" id="XP_014181283.1">
    <property type="nucleotide sequence ID" value="XM_014325808.1"/>
</dbReference>
<dbReference type="EMBL" id="ALBS01000123">
    <property type="protein sequence ID" value="EJT50248.1"/>
    <property type="molecule type" value="Genomic_DNA"/>
</dbReference>
<sequence length="111" mass="11544">MPRSLSDQLRLATLLGLALTLGAAAHEGHVHGTTSAAAAATTGHDMSGMDMGDGSMDMGGDEHMGAMTGMKMWVHGTIGDDSADDVLEVLLPSVRPCRSPLPDLHMDMAKM</sequence>
<evidence type="ECO:0000256" key="1">
    <source>
        <dbReference type="SAM" id="SignalP"/>
    </source>
</evidence>
<feature type="chain" id="PRO_5003784488" evidence="1">
    <location>
        <begin position="26"/>
        <end position="111"/>
    </location>
</feature>
<organism evidence="2 3">
    <name type="scientific">Trichosporon asahii var. asahii (strain ATCC 90039 / CBS 2479 / JCM 2466 / KCTC 7840 / NBRC 103889/ NCYC 2677 / UAMH 7654)</name>
    <name type="common">Yeast</name>
    <dbReference type="NCBI Taxonomy" id="1186058"/>
    <lineage>
        <taxon>Eukaryota</taxon>
        <taxon>Fungi</taxon>
        <taxon>Dikarya</taxon>
        <taxon>Basidiomycota</taxon>
        <taxon>Agaricomycotina</taxon>
        <taxon>Tremellomycetes</taxon>
        <taxon>Trichosporonales</taxon>
        <taxon>Trichosporonaceae</taxon>
        <taxon>Trichosporon</taxon>
    </lineage>
</organism>
<dbReference type="AlphaFoldDB" id="J5R1N1"/>
<feature type="signal peptide" evidence="1">
    <location>
        <begin position="1"/>
        <end position="25"/>
    </location>
</feature>
<gene>
    <name evidence="2" type="ORF">A1Q1_00493</name>
</gene>
<comment type="caution">
    <text evidence="2">The sequence shown here is derived from an EMBL/GenBank/DDBJ whole genome shotgun (WGS) entry which is preliminary data.</text>
</comment>
<dbReference type="KEGG" id="tasa:A1Q1_00493"/>
<protein>
    <submittedName>
        <fullName evidence="2">Uncharacterized protein</fullName>
    </submittedName>
</protein>
<keyword evidence="1" id="KW-0732">Signal</keyword>
<dbReference type="HOGENOM" id="CLU_2160193_0_0_1"/>
<evidence type="ECO:0000313" key="3">
    <source>
        <dbReference type="Proteomes" id="UP000002748"/>
    </source>
</evidence>
<name>J5R1N1_TRIAS</name>
<reference evidence="2 3" key="1">
    <citation type="journal article" date="2012" name="Eukaryot. Cell">
        <title>Draft genome sequence of CBS 2479, the standard type strain of Trichosporon asahii.</title>
        <authorList>
            <person name="Yang R.Y."/>
            <person name="Li H.T."/>
            <person name="Zhu H."/>
            <person name="Zhou G.P."/>
            <person name="Wang M."/>
            <person name="Wang L."/>
        </authorList>
    </citation>
    <scope>NUCLEOTIDE SEQUENCE [LARGE SCALE GENOMIC DNA]</scope>
    <source>
        <strain evidence="3">ATCC 90039 / CBS 2479 / JCM 2466 / KCTC 7840 / NCYC 2677 / UAMH 7654</strain>
    </source>
</reference>
<dbReference type="Proteomes" id="UP000002748">
    <property type="component" value="Unassembled WGS sequence"/>
</dbReference>
<dbReference type="GeneID" id="25984007"/>
<proteinExistence type="predicted"/>
<evidence type="ECO:0000313" key="2">
    <source>
        <dbReference type="EMBL" id="EJT50248.1"/>
    </source>
</evidence>
<dbReference type="VEuPathDB" id="FungiDB:A1Q1_00493"/>
<accession>J5R1N1</accession>